<dbReference type="Gene3D" id="1.10.287.1260">
    <property type="match status" value="1"/>
</dbReference>
<evidence type="ECO:0000256" key="5">
    <source>
        <dbReference type="ARBA" id="ARBA00022989"/>
    </source>
</evidence>
<comment type="caution">
    <text evidence="11">The sequence shown here is derived from an EMBL/GenBank/DDBJ whole genome shotgun (WGS) entry which is preliminary data.</text>
</comment>
<dbReference type="PANTHER" id="PTHR30566">
    <property type="entry name" value="YNAI-RELATED MECHANOSENSITIVE ION CHANNEL"/>
    <property type="match status" value="1"/>
</dbReference>
<evidence type="ECO:0000313" key="11">
    <source>
        <dbReference type="EMBL" id="OGY36412.1"/>
    </source>
</evidence>
<reference evidence="11 12" key="1">
    <citation type="journal article" date="2016" name="Nat. Commun.">
        <title>Thousands of microbial genomes shed light on interconnected biogeochemical processes in an aquifer system.</title>
        <authorList>
            <person name="Anantharaman K."/>
            <person name="Brown C.T."/>
            <person name="Hug L.A."/>
            <person name="Sharon I."/>
            <person name="Castelle C.J."/>
            <person name="Probst A.J."/>
            <person name="Thomas B.C."/>
            <person name="Singh A."/>
            <person name="Wilkins M.J."/>
            <person name="Karaoz U."/>
            <person name="Brodie E.L."/>
            <person name="Williams K.H."/>
            <person name="Hubbard S.S."/>
            <person name="Banfield J.F."/>
        </authorList>
    </citation>
    <scope>NUCLEOTIDE SEQUENCE [LARGE SCALE GENOMIC DNA]</scope>
</reference>
<name>A0A1G1X8X7_9BACT</name>
<feature type="transmembrane region" description="Helical" evidence="7">
    <location>
        <begin position="123"/>
        <end position="147"/>
    </location>
</feature>
<gene>
    <name evidence="11" type="ORF">A3E36_01490</name>
</gene>
<dbReference type="InterPro" id="IPR011066">
    <property type="entry name" value="MscS_channel_C_sf"/>
</dbReference>
<dbReference type="Pfam" id="PF21082">
    <property type="entry name" value="MS_channel_3rd"/>
    <property type="match status" value="1"/>
</dbReference>
<proteinExistence type="inferred from homology"/>
<accession>A0A1G1X8X7</accession>
<protein>
    <recommendedName>
        <fullName evidence="13">Mechanosensitive ion channel protein MscS</fullName>
    </recommendedName>
</protein>
<dbReference type="InterPro" id="IPR023408">
    <property type="entry name" value="MscS_beta-dom_sf"/>
</dbReference>
<dbReference type="Pfam" id="PF00924">
    <property type="entry name" value="MS_channel_2nd"/>
    <property type="match status" value="1"/>
</dbReference>
<dbReference type="InterPro" id="IPR049278">
    <property type="entry name" value="MS_channel_C"/>
</dbReference>
<feature type="transmembrane region" description="Helical" evidence="7">
    <location>
        <begin position="153"/>
        <end position="171"/>
    </location>
</feature>
<dbReference type="Gene3D" id="2.30.30.60">
    <property type="match status" value="1"/>
</dbReference>
<dbReference type="InterPro" id="IPR006685">
    <property type="entry name" value="MscS_channel_2nd"/>
</dbReference>
<evidence type="ECO:0000259" key="9">
    <source>
        <dbReference type="Pfam" id="PF21082"/>
    </source>
</evidence>
<feature type="transmembrane region" description="Helical" evidence="7">
    <location>
        <begin position="63"/>
        <end position="83"/>
    </location>
</feature>
<dbReference type="EMBL" id="MHHS01000035">
    <property type="protein sequence ID" value="OGY36412.1"/>
    <property type="molecule type" value="Genomic_DNA"/>
</dbReference>
<evidence type="ECO:0008006" key="13">
    <source>
        <dbReference type="Google" id="ProtNLM"/>
    </source>
</evidence>
<feature type="transmembrane region" description="Helical" evidence="7">
    <location>
        <begin position="89"/>
        <end position="111"/>
    </location>
</feature>
<dbReference type="SUPFAM" id="SSF50182">
    <property type="entry name" value="Sm-like ribonucleoproteins"/>
    <property type="match status" value="1"/>
</dbReference>
<comment type="similarity">
    <text evidence="2">Belongs to the MscS (TC 1.A.23) family.</text>
</comment>
<dbReference type="InterPro" id="IPR011014">
    <property type="entry name" value="MscS_channel_TM-2"/>
</dbReference>
<evidence type="ECO:0000259" key="8">
    <source>
        <dbReference type="Pfam" id="PF00924"/>
    </source>
</evidence>
<evidence type="ECO:0000256" key="7">
    <source>
        <dbReference type="SAM" id="Phobius"/>
    </source>
</evidence>
<evidence type="ECO:0000313" key="12">
    <source>
        <dbReference type="Proteomes" id="UP000177941"/>
    </source>
</evidence>
<dbReference type="InterPro" id="IPR010920">
    <property type="entry name" value="LSM_dom_sf"/>
</dbReference>
<keyword evidence="3" id="KW-1003">Cell membrane</keyword>
<dbReference type="Pfam" id="PF21088">
    <property type="entry name" value="MS_channel_1st"/>
    <property type="match status" value="1"/>
</dbReference>
<evidence type="ECO:0000256" key="1">
    <source>
        <dbReference type="ARBA" id="ARBA00004651"/>
    </source>
</evidence>
<comment type="subcellular location">
    <subcellularLocation>
        <location evidence="1">Cell membrane</location>
        <topology evidence="1">Multi-pass membrane protein</topology>
    </subcellularLocation>
</comment>
<evidence type="ECO:0000256" key="4">
    <source>
        <dbReference type="ARBA" id="ARBA00022692"/>
    </source>
</evidence>
<dbReference type="GO" id="GO:0005886">
    <property type="term" value="C:plasma membrane"/>
    <property type="evidence" value="ECO:0007669"/>
    <property type="project" value="UniProtKB-SubCell"/>
</dbReference>
<dbReference type="AlphaFoldDB" id="A0A1G1X8X7"/>
<dbReference type="PANTHER" id="PTHR30566:SF25">
    <property type="entry name" value="INNER MEMBRANE PROTEIN"/>
    <property type="match status" value="1"/>
</dbReference>
<dbReference type="SUPFAM" id="SSF82861">
    <property type="entry name" value="Mechanosensitive channel protein MscS (YggB), transmembrane region"/>
    <property type="match status" value="1"/>
</dbReference>
<dbReference type="Gene3D" id="3.30.70.100">
    <property type="match status" value="1"/>
</dbReference>
<dbReference type="InterPro" id="IPR049142">
    <property type="entry name" value="MS_channel_1st"/>
</dbReference>
<keyword evidence="5 7" id="KW-1133">Transmembrane helix</keyword>
<feature type="domain" description="Mechanosensitive ion channel MscS" evidence="8">
    <location>
        <begin position="173"/>
        <end position="240"/>
    </location>
</feature>
<dbReference type="Proteomes" id="UP000177941">
    <property type="component" value="Unassembled WGS sequence"/>
</dbReference>
<sequence length="342" mass="37598">MDMYWGNTLLQYAVALLVFSVTALAFMVVQRGVIAYTSRFAEGSRTLVDDAIIAMLRTVHPPFYWFVSFVFALQYLAVSSYFQTVVHRFFFIWLAVQVVIALQIFIDFTIAERVRSSSKAQNVMVAGILSGIAKIGLWLISLVFILSNLGVNVTSLIAGLGIGGIAIALAAQNILGDLFSSLAIFFDRPFVIGDYIVVGANSGTVQKIGVKSTRIKALSGEEISIPNKDISAARISNFRRMKERRAVLSIAVPYGTDAKTLANIPALLAQSVEKVEHARCKSAFLVQMGASAFMFELVYMIDDRDFELYQIARQQIILSIIQLFAKHHIALIAPGQTIQLGG</sequence>
<keyword evidence="6 7" id="KW-0472">Membrane</keyword>
<evidence type="ECO:0000256" key="2">
    <source>
        <dbReference type="ARBA" id="ARBA00008017"/>
    </source>
</evidence>
<dbReference type="GO" id="GO:0055085">
    <property type="term" value="P:transmembrane transport"/>
    <property type="evidence" value="ECO:0007669"/>
    <property type="project" value="InterPro"/>
</dbReference>
<dbReference type="SUPFAM" id="SSF82689">
    <property type="entry name" value="Mechanosensitive channel protein MscS (YggB), C-terminal domain"/>
    <property type="match status" value="1"/>
</dbReference>
<organism evidence="11 12">
    <name type="scientific">Candidatus Andersenbacteria bacterium RIFCSPHIGHO2_12_FULL_45_11b</name>
    <dbReference type="NCBI Taxonomy" id="1797282"/>
    <lineage>
        <taxon>Bacteria</taxon>
        <taxon>Candidatus Anderseniibacteriota</taxon>
    </lineage>
</organism>
<feature type="transmembrane region" description="Helical" evidence="7">
    <location>
        <begin position="12"/>
        <end position="29"/>
    </location>
</feature>
<evidence type="ECO:0000256" key="6">
    <source>
        <dbReference type="ARBA" id="ARBA00023136"/>
    </source>
</evidence>
<feature type="domain" description="Mechanosensitive ion channel transmembrane helices 2/3" evidence="10">
    <location>
        <begin position="131"/>
        <end position="172"/>
    </location>
</feature>
<evidence type="ECO:0000256" key="3">
    <source>
        <dbReference type="ARBA" id="ARBA00022475"/>
    </source>
</evidence>
<keyword evidence="4 7" id="KW-0812">Transmembrane</keyword>
<feature type="domain" description="Mechanosensitive ion channel MscS C-terminal" evidence="9">
    <location>
        <begin position="247"/>
        <end position="330"/>
    </location>
</feature>
<evidence type="ECO:0000259" key="10">
    <source>
        <dbReference type="Pfam" id="PF21088"/>
    </source>
</evidence>